<dbReference type="AlphaFoldDB" id="A0A1V4H1G4"/>
<evidence type="ECO:0000259" key="14">
    <source>
        <dbReference type="PROSITE" id="PS51686"/>
    </source>
</evidence>
<evidence type="ECO:0000256" key="1">
    <source>
        <dbReference type="ARBA" id="ARBA00002724"/>
    </source>
</evidence>
<dbReference type="PRINTS" id="PR02008">
    <property type="entry name" value="RCMTFAMILY"/>
</dbReference>
<comment type="caution">
    <text evidence="15">The sequence shown here is derived from an EMBL/GenBank/DDBJ whole genome shotgun (WGS) entry which is preliminary data.</text>
</comment>
<dbReference type="GO" id="GO:0006355">
    <property type="term" value="P:regulation of DNA-templated transcription"/>
    <property type="evidence" value="ECO:0007669"/>
    <property type="project" value="InterPro"/>
</dbReference>
<dbReference type="EMBL" id="MXAN01000012">
    <property type="protein sequence ID" value="OPH38707.1"/>
    <property type="molecule type" value="Genomic_DNA"/>
</dbReference>
<keyword evidence="5" id="KW-0698">rRNA processing</keyword>
<dbReference type="SUPFAM" id="SSF48013">
    <property type="entry name" value="NusB-like"/>
    <property type="match status" value="1"/>
</dbReference>
<dbReference type="Pfam" id="PF01029">
    <property type="entry name" value="NusB"/>
    <property type="match status" value="1"/>
</dbReference>
<dbReference type="SUPFAM" id="SSF53335">
    <property type="entry name" value="S-adenosyl-L-methionine-dependent methyltransferases"/>
    <property type="match status" value="1"/>
</dbReference>
<feature type="binding site" evidence="13">
    <location>
        <position position="345"/>
    </location>
    <ligand>
        <name>S-adenosyl-L-methionine</name>
        <dbReference type="ChEBI" id="CHEBI:59789"/>
    </ligand>
</feature>
<sequence length="460" mass="51634">MARHERFSLFLRVYRKSNMQINPQLPVRANIILILEKINQGQSLVLLLDDLLNAVKDNEKGFAHELLLGTLRHWHAISRIGESLIKQPPTDIGITCALNMGLYEILYMNTPDYAIINETLNAVKSLNKNYGVGLINAILRKVADKKEKFAKKVNKNHSLPNWLAKEFKQDWGEYYENLGQNLRKPAPIFLRVNGKFSTLDKYADLLNSADISHEILPLGVADERVMKLTTSQKVQSLPHFQDGFVSVQDRHAQLGGHILKALNLPKNLRVLDACTAPGGKLAQLLELSNDVFHVEHITALDNDEKRLNRVHDNLARLGLADKADVICADGTSYRTDTPFDVIVLDAPCTATGVIRRHPDIALLRTEQDVAQTVALQADILQNLWQNLAVGGHLLYITCSLLKAENERQMTTFLARTPNAKAVDFELTLPNQIKQAIGYQCLPLNDDDGDGFYYALLQKVD</sequence>
<evidence type="ECO:0000313" key="16">
    <source>
        <dbReference type="Proteomes" id="UP000191025"/>
    </source>
</evidence>
<gene>
    <name evidence="15" type="ORF">B5J94_02665</name>
</gene>
<dbReference type="InterPro" id="IPR049560">
    <property type="entry name" value="MeTrfase_RsmB-F_NOP2_cat"/>
</dbReference>
<evidence type="ECO:0000256" key="4">
    <source>
        <dbReference type="ARBA" id="ARBA00022490"/>
    </source>
</evidence>
<dbReference type="GO" id="GO:0008649">
    <property type="term" value="F:rRNA methyltransferase activity"/>
    <property type="evidence" value="ECO:0007669"/>
    <property type="project" value="InterPro"/>
</dbReference>
<evidence type="ECO:0000256" key="3">
    <source>
        <dbReference type="ARBA" id="ARBA00012140"/>
    </source>
</evidence>
<dbReference type="PANTHER" id="PTHR22807:SF61">
    <property type="entry name" value="NOL1_NOP2_SUN FAMILY PROTEIN _ ANTITERMINATION NUSB DOMAIN-CONTAINING PROTEIN"/>
    <property type="match status" value="1"/>
</dbReference>
<dbReference type="InterPro" id="IPR054728">
    <property type="entry name" value="RsmB-like_ferredoxin"/>
</dbReference>
<feature type="active site" description="Nucleophile" evidence="13">
    <location>
        <position position="398"/>
    </location>
</feature>
<dbReference type="InterPro" id="IPR001678">
    <property type="entry name" value="MeTrfase_RsmB-F_NOP2_dom"/>
</dbReference>
<comment type="similarity">
    <text evidence="13">Belongs to the class I-like SAM-binding methyltransferase superfamily. RsmB/NOP family.</text>
</comment>
<keyword evidence="9 13" id="KW-0694">RNA-binding</keyword>
<dbReference type="InterPro" id="IPR029063">
    <property type="entry name" value="SAM-dependent_MTases_sf"/>
</dbReference>
<feature type="domain" description="SAM-dependent MTase RsmB/NOP-type" evidence="14">
    <location>
        <begin position="178"/>
        <end position="459"/>
    </location>
</feature>
<evidence type="ECO:0000256" key="6">
    <source>
        <dbReference type="ARBA" id="ARBA00022603"/>
    </source>
</evidence>
<accession>A0A1V4H1G4</accession>
<evidence type="ECO:0000256" key="2">
    <source>
        <dbReference type="ARBA" id="ARBA00004496"/>
    </source>
</evidence>
<evidence type="ECO:0000313" key="15">
    <source>
        <dbReference type="EMBL" id="OPH38707.1"/>
    </source>
</evidence>
<evidence type="ECO:0000256" key="8">
    <source>
        <dbReference type="ARBA" id="ARBA00022691"/>
    </source>
</evidence>
<proteinExistence type="inferred from homology"/>
<keyword evidence="7 13" id="KW-0808">Transferase</keyword>
<dbReference type="Gene3D" id="1.10.940.10">
    <property type="entry name" value="NusB-like"/>
    <property type="match status" value="1"/>
</dbReference>
<evidence type="ECO:0000256" key="7">
    <source>
        <dbReference type="ARBA" id="ARBA00022679"/>
    </source>
</evidence>
<dbReference type="NCBIfam" id="TIGR00563">
    <property type="entry name" value="rsmB"/>
    <property type="match status" value="1"/>
</dbReference>
<comment type="function">
    <text evidence="1">Specifically methylates the cytosine at position 967 (m5C967) of 16S rRNA.</text>
</comment>
<comment type="subcellular location">
    <subcellularLocation>
        <location evidence="2">Cytoplasm</location>
    </subcellularLocation>
</comment>
<dbReference type="InterPro" id="IPR023267">
    <property type="entry name" value="RCMT"/>
</dbReference>
<dbReference type="Gene3D" id="3.40.50.150">
    <property type="entry name" value="Vaccinia Virus protein VP39"/>
    <property type="match status" value="1"/>
</dbReference>
<protein>
    <recommendedName>
        <fullName evidence="3">16S rRNA (cytosine(967)-C(5))-methyltransferase</fullName>
        <ecNumber evidence="3">2.1.1.176</ecNumber>
    </recommendedName>
    <alternativeName>
        <fullName evidence="10">16S rRNA m5C967 methyltransferase</fullName>
    </alternativeName>
    <alternativeName>
        <fullName evidence="11">rRNA (cytosine-C(5)-)-methyltransferase RsmB</fullName>
    </alternativeName>
</protein>
<feature type="binding site" evidence="13">
    <location>
        <position position="301"/>
    </location>
    <ligand>
        <name>S-adenosyl-L-methionine</name>
        <dbReference type="ChEBI" id="CHEBI:59789"/>
    </ligand>
</feature>
<dbReference type="Pfam" id="PF22458">
    <property type="entry name" value="RsmF-B_ferredox"/>
    <property type="match status" value="1"/>
</dbReference>
<dbReference type="InterPro" id="IPR004573">
    <property type="entry name" value="rRNA_ssu_MeTfrase_B"/>
</dbReference>
<evidence type="ECO:0000256" key="13">
    <source>
        <dbReference type="PROSITE-ProRule" id="PRU01023"/>
    </source>
</evidence>
<dbReference type="GO" id="GO:0005737">
    <property type="term" value="C:cytoplasm"/>
    <property type="evidence" value="ECO:0007669"/>
    <property type="project" value="UniProtKB-SubCell"/>
</dbReference>
<keyword evidence="8 13" id="KW-0949">S-adenosyl-L-methionine</keyword>
<dbReference type="GO" id="GO:0003723">
    <property type="term" value="F:RNA binding"/>
    <property type="evidence" value="ECO:0007669"/>
    <property type="project" value="UniProtKB-UniRule"/>
</dbReference>
<keyword evidence="4" id="KW-0963">Cytoplasm</keyword>
<evidence type="ECO:0000256" key="12">
    <source>
        <dbReference type="ARBA" id="ARBA00047283"/>
    </source>
</evidence>
<comment type="caution">
    <text evidence="13">Lacks conserved residue(s) required for the propagation of feature annotation.</text>
</comment>
<reference evidence="16" key="1">
    <citation type="submission" date="2017-03" db="EMBL/GenBank/DDBJ databases">
        <title>Draft genome sequence of Moraxella equi CCUG 4950T type strain.</title>
        <authorList>
            <person name="Salva-Serra F."/>
            <person name="Engstrom-Jakobsson H."/>
            <person name="Thorell K."/>
            <person name="Jaen-Luchoro D."/>
            <person name="Gonzales-Siles L."/>
            <person name="Karlsson R."/>
            <person name="Yazdan S."/>
            <person name="Boulund F."/>
            <person name="Johnning A."/>
            <person name="Engstrand L."/>
            <person name="Kristiansson E."/>
            <person name="Moore E."/>
        </authorList>
    </citation>
    <scope>NUCLEOTIDE SEQUENCE [LARGE SCALE GENOMIC DNA]</scope>
    <source>
        <strain evidence="16">CCUG 4441</strain>
    </source>
</reference>
<evidence type="ECO:0000256" key="5">
    <source>
        <dbReference type="ARBA" id="ARBA00022552"/>
    </source>
</evidence>
<dbReference type="PROSITE" id="PS51686">
    <property type="entry name" value="SAM_MT_RSMB_NOP"/>
    <property type="match status" value="1"/>
</dbReference>
<keyword evidence="6 13" id="KW-0489">Methyltransferase</keyword>
<dbReference type="InterPro" id="IPR006027">
    <property type="entry name" value="NusB_RsmB_TIM44"/>
</dbReference>
<dbReference type="EC" id="2.1.1.176" evidence="3"/>
<evidence type="ECO:0000256" key="11">
    <source>
        <dbReference type="ARBA" id="ARBA00031088"/>
    </source>
</evidence>
<organism evidence="15 16">
    <name type="scientific">Moraxella lacunata</name>
    <dbReference type="NCBI Taxonomy" id="477"/>
    <lineage>
        <taxon>Bacteria</taxon>
        <taxon>Pseudomonadati</taxon>
        <taxon>Pseudomonadota</taxon>
        <taxon>Gammaproteobacteria</taxon>
        <taxon>Moraxellales</taxon>
        <taxon>Moraxellaceae</taxon>
        <taxon>Moraxella</taxon>
    </lineage>
</organism>
<dbReference type="Proteomes" id="UP000191025">
    <property type="component" value="Unassembled WGS sequence"/>
</dbReference>
<dbReference type="Pfam" id="PF01189">
    <property type="entry name" value="Methyltr_RsmB-F"/>
    <property type="match status" value="1"/>
</dbReference>
<dbReference type="InterPro" id="IPR035926">
    <property type="entry name" value="NusB-like_sf"/>
</dbReference>
<dbReference type="PANTHER" id="PTHR22807">
    <property type="entry name" value="NOP2 YEAST -RELATED NOL1/NOP2/FMU SUN DOMAIN-CONTAINING"/>
    <property type="match status" value="1"/>
</dbReference>
<evidence type="ECO:0000256" key="9">
    <source>
        <dbReference type="ARBA" id="ARBA00022884"/>
    </source>
</evidence>
<name>A0A1V4H1G4_MORLA</name>
<dbReference type="NCBIfam" id="NF008149">
    <property type="entry name" value="PRK10901.1"/>
    <property type="match status" value="1"/>
</dbReference>
<comment type="catalytic activity">
    <reaction evidence="12">
        <text>cytidine(967) in 16S rRNA + S-adenosyl-L-methionine = 5-methylcytidine(967) in 16S rRNA + S-adenosyl-L-homocysteine + H(+)</text>
        <dbReference type="Rhea" id="RHEA:42748"/>
        <dbReference type="Rhea" id="RHEA-COMP:10219"/>
        <dbReference type="Rhea" id="RHEA-COMP:10220"/>
        <dbReference type="ChEBI" id="CHEBI:15378"/>
        <dbReference type="ChEBI" id="CHEBI:57856"/>
        <dbReference type="ChEBI" id="CHEBI:59789"/>
        <dbReference type="ChEBI" id="CHEBI:74483"/>
        <dbReference type="ChEBI" id="CHEBI:82748"/>
        <dbReference type="EC" id="2.1.1.176"/>
    </reaction>
</comment>
<dbReference type="CDD" id="cd02440">
    <property type="entry name" value="AdoMet_MTases"/>
    <property type="match status" value="1"/>
</dbReference>
<feature type="binding site" evidence="13">
    <location>
        <position position="329"/>
    </location>
    <ligand>
        <name>S-adenosyl-L-methionine</name>
        <dbReference type="ChEBI" id="CHEBI:59789"/>
    </ligand>
</feature>
<evidence type="ECO:0000256" key="10">
    <source>
        <dbReference type="ARBA" id="ARBA00030399"/>
    </source>
</evidence>